<dbReference type="EMBL" id="JPRK01000002">
    <property type="protein sequence ID" value="KIO54604.1"/>
    <property type="molecule type" value="Genomic_DNA"/>
</dbReference>
<evidence type="ECO:0000313" key="7">
    <source>
        <dbReference type="Proteomes" id="UP000032061"/>
    </source>
</evidence>
<dbReference type="Proteomes" id="UP000198302">
    <property type="component" value="Unassembled WGS sequence"/>
</dbReference>
<dbReference type="SMART" id="SM00418">
    <property type="entry name" value="HTH_ARSR"/>
    <property type="match status" value="1"/>
</dbReference>
<dbReference type="Gene3D" id="1.10.10.10">
    <property type="entry name" value="Winged helix-like DNA-binding domain superfamily/Winged helix DNA-binding domain"/>
    <property type="match status" value="1"/>
</dbReference>
<reference evidence="5 7" key="1">
    <citation type="submission" date="2015-01" db="EMBL/GenBank/DDBJ databases">
        <title>Genome of Flavobacterium hibernum DSM 12611.</title>
        <authorList>
            <person name="Stropko S.J."/>
            <person name="Pipes S.E."/>
            <person name="Newman J.D."/>
        </authorList>
    </citation>
    <scope>NUCLEOTIDE SEQUENCE [LARGE SCALE GENOMIC DNA]</scope>
    <source>
        <strain evidence="5 7">DSM 12611</strain>
    </source>
</reference>
<evidence type="ECO:0000259" key="4">
    <source>
        <dbReference type="PROSITE" id="PS50987"/>
    </source>
</evidence>
<dbReference type="PANTHER" id="PTHR43132:SF6">
    <property type="entry name" value="HTH-TYPE TRANSCRIPTIONAL REPRESSOR CZRA"/>
    <property type="match status" value="1"/>
</dbReference>
<sequence length="124" mass="14637">MEEITCIRQQADIKQIIRCKDRVSELNTSFDYLSSGLELAGNNVRLRILFLLYEEKQLCVCDISDILDMGISAISQHLRKLKDRKLIETKRESQTIFYSLTKEYEKMLKPFFEILTQNEILEKI</sequence>
<dbReference type="RefSeq" id="WP_041515697.1">
    <property type="nucleotide sequence ID" value="NZ_JPRK01000002.1"/>
</dbReference>
<evidence type="ECO:0000256" key="1">
    <source>
        <dbReference type="ARBA" id="ARBA00023015"/>
    </source>
</evidence>
<dbReference type="InterPro" id="IPR051011">
    <property type="entry name" value="Metal_resp_trans_reg"/>
</dbReference>
<evidence type="ECO:0000256" key="2">
    <source>
        <dbReference type="ARBA" id="ARBA00023125"/>
    </source>
</evidence>
<evidence type="ECO:0000313" key="5">
    <source>
        <dbReference type="EMBL" id="KIO54604.1"/>
    </source>
</evidence>
<gene>
    <name evidence="6" type="ORF">B0A73_18855</name>
    <name evidence="5" type="ORF">IW18_00945</name>
</gene>
<dbReference type="AlphaFoldDB" id="A0A0D0EFS3"/>
<evidence type="ECO:0000313" key="8">
    <source>
        <dbReference type="Proteomes" id="UP000198302"/>
    </source>
</evidence>
<dbReference type="PROSITE" id="PS50987">
    <property type="entry name" value="HTH_ARSR_2"/>
    <property type="match status" value="1"/>
</dbReference>
<feature type="domain" description="HTH arsR-type" evidence="4">
    <location>
        <begin position="26"/>
        <end position="119"/>
    </location>
</feature>
<evidence type="ECO:0000313" key="6">
    <source>
        <dbReference type="EMBL" id="OXA84674.1"/>
    </source>
</evidence>
<protein>
    <submittedName>
        <fullName evidence="5">Transcriptional regulator</fullName>
    </submittedName>
</protein>
<comment type="caution">
    <text evidence="5">The sequence shown here is derived from an EMBL/GenBank/DDBJ whole genome shotgun (WGS) entry which is preliminary data.</text>
</comment>
<keyword evidence="2" id="KW-0238">DNA-binding</keyword>
<dbReference type="STRING" id="37752.IW18_00945"/>
<name>A0A0D0EFS3_9FLAO</name>
<dbReference type="PRINTS" id="PR00778">
    <property type="entry name" value="HTHARSR"/>
</dbReference>
<organism evidence="5 7">
    <name type="scientific">Flavobacterium hibernum</name>
    <dbReference type="NCBI Taxonomy" id="37752"/>
    <lineage>
        <taxon>Bacteria</taxon>
        <taxon>Pseudomonadati</taxon>
        <taxon>Bacteroidota</taxon>
        <taxon>Flavobacteriia</taxon>
        <taxon>Flavobacteriales</taxon>
        <taxon>Flavobacteriaceae</taxon>
        <taxon>Flavobacterium</taxon>
    </lineage>
</organism>
<dbReference type="CDD" id="cd00090">
    <property type="entry name" value="HTH_ARSR"/>
    <property type="match status" value="1"/>
</dbReference>
<dbReference type="InterPro" id="IPR011991">
    <property type="entry name" value="ArsR-like_HTH"/>
</dbReference>
<dbReference type="EMBL" id="MUGX01000029">
    <property type="protein sequence ID" value="OXA84674.1"/>
    <property type="molecule type" value="Genomic_DNA"/>
</dbReference>
<reference evidence="6 8" key="2">
    <citation type="submission" date="2016-11" db="EMBL/GenBank/DDBJ databases">
        <title>Whole genomes of Flavobacteriaceae.</title>
        <authorList>
            <person name="Stine C."/>
            <person name="Li C."/>
            <person name="Tadesse D."/>
        </authorList>
    </citation>
    <scope>NUCLEOTIDE SEQUENCE [LARGE SCALE GENOMIC DNA]</scope>
    <source>
        <strain evidence="6 8">ATCC 51468</strain>
    </source>
</reference>
<keyword evidence="1" id="KW-0805">Transcription regulation</keyword>
<dbReference type="OrthoDB" id="9794330at2"/>
<dbReference type="InterPro" id="IPR001845">
    <property type="entry name" value="HTH_ArsR_DNA-bd_dom"/>
</dbReference>
<accession>A0A0D0EFS3</accession>
<dbReference type="NCBIfam" id="NF033788">
    <property type="entry name" value="HTH_metalloreg"/>
    <property type="match status" value="1"/>
</dbReference>
<dbReference type="PANTHER" id="PTHR43132">
    <property type="entry name" value="ARSENICAL RESISTANCE OPERON REPRESSOR ARSR-RELATED"/>
    <property type="match status" value="1"/>
</dbReference>
<dbReference type="SUPFAM" id="SSF46785">
    <property type="entry name" value="Winged helix' DNA-binding domain"/>
    <property type="match status" value="1"/>
</dbReference>
<evidence type="ECO:0000256" key="3">
    <source>
        <dbReference type="ARBA" id="ARBA00023163"/>
    </source>
</evidence>
<dbReference type="InterPro" id="IPR036388">
    <property type="entry name" value="WH-like_DNA-bd_sf"/>
</dbReference>
<dbReference type="GO" id="GO:0003700">
    <property type="term" value="F:DNA-binding transcription factor activity"/>
    <property type="evidence" value="ECO:0007669"/>
    <property type="project" value="InterPro"/>
</dbReference>
<dbReference type="GO" id="GO:0003677">
    <property type="term" value="F:DNA binding"/>
    <property type="evidence" value="ECO:0007669"/>
    <property type="project" value="UniProtKB-KW"/>
</dbReference>
<dbReference type="Proteomes" id="UP000032061">
    <property type="component" value="Unassembled WGS sequence"/>
</dbReference>
<keyword evidence="3" id="KW-0804">Transcription</keyword>
<proteinExistence type="predicted"/>
<dbReference type="InterPro" id="IPR036390">
    <property type="entry name" value="WH_DNA-bd_sf"/>
</dbReference>
<keyword evidence="8" id="KW-1185">Reference proteome</keyword>
<dbReference type="Pfam" id="PF01022">
    <property type="entry name" value="HTH_5"/>
    <property type="match status" value="1"/>
</dbReference>